<sequence>MNNTISPSNIVHNQTSLIARSQIKTVTTTTITNNSSENKPELLISDLVTAKMLQNSNITNQDNKQSINNEITSLLSCNKQASSYFPLDVVKALSEIDNRLNVIDQVSVQIEQDHKRNQEVSI</sequence>
<organism evidence="3">
    <name type="scientific">Schistosoma curassoni</name>
    <dbReference type="NCBI Taxonomy" id="6186"/>
    <lineage>
        <taxon>Eukaryota</taxon>
        <taxon>Metazoa</taxon>
        <taxon>Spiralia</taxon>
        <taxon>Lophotrochozoa</taxon>
        <taxon>Platyhelminthes</taxon>
        <taxon>Trematoda</taxon>
        <taxon>Digenea</taxon>
        <taxon>Strigeidida</taxon>
        <taxon>Schistosomatoidea</taxon>
        <taxon>Schistosomatidae</taxon>
        <taxon>Schistosoma</taxon>
    </lineage>
</organism>
<accession>A0A183L7F8</accession>
<evidence type="ECO:0000313" key="3">
    <source>
        <dbReference type="WBParaSite" id="SCUD_0002328101-mRNA-1"/>
    </source>
</evidence>
<reference evidence="1 2" key="2">
    <citation type="submission" date="2018-11" db="EMBL/GenBank/DDBJ databases">
        <authorList>
            <consortium name="Pathogen Informatics"/>
        </authorList>
    </citation>
    <scope>NUCLEOTIDE SEQUENCE [LARGE SCALE GENOMIC DNA]</scope>
    <source>
        <strain evidence="1">Dakar</strain>
        <strain evidence="2">Dakar, Senegal</strain>
    </source>
</reference>
<gene>
    <name evidence="1" type="ORF">SCUD_LOCUS23278</name>
</gene>
<evidence type="ECO:0000313" key="2">
    <source>
        <dbReference type="Proteomes" id="UP000279833"/>
    </source>
</evidence>
<keyword evidence="2" id="KW-1185">Reference proteome</keyword>
<dbReference type="WBParaSite" id="SCUD_0002328101-mRNA-1">
    <property type="protein sequence ID" value="SCUD_0002328101-mRNA-1"/>
    <property type="gene ID" value="SCUD_0002328101"/>
</dbReference>
<dbReference type="Proteomes" id="UP000279833">
    <property type="component" value="Unassembled WGS sequence"/>
</dbReference>
<evidence type="ECO:0000313" key="1">
    <source>
        <dbReference type="EMBL" id="VDP82238.1"/>
    </source>
</evidence>
<dbReference type="AlphaFoldDB" id="A0A183L7F8"/>
<dbReference type="EMBL" id="UZAK01053350">
    <property type="protein sequence ID" value="VDP82238.1"/>
    <property type="molecule type" value="Genomic_DNA"/>
</dbReference>
<protein>
    <submittedName>
        <fullName evidence="1 3">Uncharacterized protein</fullName>
    </submittedName>
</protein>
<reference evidence="3" key="1">
    <citation type="submission" date="2016-06" db="UniProtKB">
        <authorList>
            <consortium name="WormBaseParasite"/>
        </authorList>
    </citation>
    <scope>IDENTIFICATION</scope>
</reference>
<proteinExistence type="predicted"/>
<name>A0A183L7F8_9TREM</name>